<proteinExistence type="predicted"/>
<keyword evidence="3" id="KW-1185">Reference proteome</keyword>
<dbReference type="InterPro" id="IPR036770">
    <property type="entry name" value="Ankyrin_rpt-contain_sf"/>
</dbReference>
<gene>
    <name evidence="2" type="ORF">TeGR_g12726</name>
</gene>
<comment type="caution">
    <text evidence="2">The sequence shown here is derived from an EMBL/GenBank/DDBJ whole genome shotgun (WGS) entry which is preliminary data.</text>
</comment>
<sequence>MASFQGYNFNVHDLIASAPTDPNCWGELMSILDLFPGCAYIRHRSGDLPLHALLSVKAPEDVALAFAAKSNGDAPPPPDPEAPAPLVPAPPCVPDTSDPSVRVSALSLPSSSGAYPFHLALSNGYTDGTCLALSDPAALRAVNALGEPALFSAISLKRSAVIVRHILEGFPGAAEEMDEMDNLPLHECVRVGAEKEVLRMVYDAYPEAKDVENGDGDVVEVDL</sequence>
<evidence type="ECO:0000313" key="2">
    <source>
        <dbReference type="EMBL" id="GMI25298.1"/>
    </source>
</evidence>
<feature type="region of interest" description="Disordered" evidence="1">
    <location>
        <begin position="68"/>
        <end position="89"/>
    </location>
</feature>
<dbReference type="SUPFAM" id="SSF48403">
    <property type="entry name" value="Ankyrin repeat"/>
    <property type="match status" value="1"/>
</dbReference>
<evidence type="ECO:0000256" key="1">
    <source>
        <dbReference type="SAM" id="MobiDB-lite"/>
    </source>
</evidence>
<protein>
    <submittedName>
        <fullName evidence="2">Uncharacterized protein</fullName>
    </submittedName>
</protein>
<dbReference type="Gene3D" id="1.25.40.20">
    <property type="entry name" value="Ankyrin repeat-containing domain"/>
    <property type="match status" value="1"/>
</dbReference>
<dbReference type="Proteomes" id="UP001165060">
    <property type="component" value="Unassembled WGS sequence"/>
</dbReference>
<feature type="compositionally biased region" description="Pro residues" evidence="1">
    <location>
        <begin position="74"/>
        <end position="89"/>
    </location>
</feature>
<evidence type="ECO:0000313" key="3">
    <source>
        <dbReference type="Proteomes" id="UP001165060"/>
    </source>
</evidence>
<dbReference type="EMBL" id="BRYB01000211">
    <property type="protein sequence ID" value="GMI25298.1"/>
    <property type="molecule type" value="Genomic_DNA"/>
</dbReference>
<organism evidence="2 3">
    <name type="scientific">Tetraparma gracilis</name>
    <dbReference type="NCBI Taxonomy" id="2962635"/>
    <lineage>
        <taxon>Eukaryota</taxon>
        <taxon>Sar</taxon>
        <taxon>Stramenopiles</taxon>
        <taxon>Ochrophyta</taxon>
        <taxon>Bolidophyceae</taxon>
        <taxon>Parmales</taxon>
        <taxon>Triparmaceae</taxon>
        <taxon>Tetraparma</taxon>
    </lineage>
</organism>
<name>A0ABQ6MFT9_9STRA</name>
<reference evidence="2 3" key="1">
    <citation type="journal article" date="2023" name="Commun. Biol.">
        <title>Genome analysis of Parmales, the sister group of diatoms, reveals the evolutionary specialization of diatoms from phago-mixotrophs to photoautotrophs.</title>
        <authorList>
            <person name="Ban H."/>
            <person name="Sato S."/>
            <person name="Yoshikawa S."/>
            <person name="Yamada K."/>
            <person name="Nakamura Y."/>
            <person name="Ichinomiya M."/>
            <person name="Sato N."/>
            <person name="Blanc-Mathieu R."/>
            <person name="Endo H."/>
            <person name="Kuwata A."/>
            <person name="Ogata H."/>
        </authorList>
    </citation>
    <scope>NUCLEOTIDE SEQUENCE [LARGE SCALE GENOMIC DNA]</scope>
</reference>
<accession>A0ABQ6MFT9</accession>